<dbReference type="Proteomes" id="UP000765509">
    <property type="component" value="Unassembled WGS sequence"/>
</dbReference>
<reference evidence="1" key="1">
    <citation type="submission" date="2021-03" db="EMBL/GenBank/DDBJ databases">
        <title>Draft genome sequence of rust myrtle Austropuccinia psidii MF-1, a brazilian biotype.</title>
        <authorList>
            <person name="Quecine M.C."/>
            <person name="Pachon D.M.R."/>
            <person name="Bonatelli M.L."/>
            <person name="Correr F.H."/>
            <person name="Franceschini L.M."/>
            <person name="Leite T.F."/>
            <person name="Margarido G.R.A."/>
            <person name="Almeida C.A."/>
            <person name="Ferrarezi J.A."/>
            <person name="Labate C.A."/>
        </authorList>
    </citation>
    <scope>NUCLEOTIDE SEQUENCE</scope>
    <source>
        <strain evidence="1">MF-1</strain>
    </source>
</reference>
<dbReference type="InterPro" id="IPR043502">
    <property type="entry name" value="DNA/RNA_pol_sf"/>
</dbReference>
<gene>
    <name evidence="1" type="ORF">O181_060260</name>
</gene>
<dbReference type="SUPFAM" id="SSF56672">
    <property type="entry name" value="DNA/RNA polymerases"/>
    <property type="match status" value="1"/>
</dbReference>
<evidence type="ECO:0000313" key="1">
    <source>
        <dbReference type="EMBL" id="MBW0520545.1"/>
    </source>
</evidence>
<proteinExistence type="predicted"/>
<dbReference type="Gene3D" id="3.10.10.10">
    <property type="entry name" value="HIV Type 1 Reverse Transcriptase, subunit A, domain 1"/>
    <property type="match status" value="1"/>
</dbReference>
<dbReference type="AlphaFoldDB" id="A0A9Q3ED18"/>
<name>A0A9Q3ED18_9BASI</name>
<organism evidence="1 2">
    <name type="scientific">Austropuccinia psidii MF-1</name>
    <dbReference type="NCBI Taxonomy" id="1389203"/>
    <lineage>
        <taxon>Eukaryota</taxon>
        <taxon>Fungi</taxon>
        <taxon>Dikarya</taxon>
        <taxon>Basidiomycota</taxon>
        <taxon>Pucciniomycotina</taxon>
        <taxon>Pucciniomycetes</taxon>
        <taxon>Pucciniales</taxon>
        <taxon>Sphaerophragmiaceae</taxon>
        <taxon>Austropuccinia</taxon>
    </lineage>
</organism>
<keyword evidence="2" id="KW-1185">Reference proteome</keyword>
<dbReference type="EMBL" id="AVOT02028156">
    <property type="protein sequence ID" value="MBW0520545.1"/>
    <property type="molecule type" value="Genomic_DNA"/>
</dbReference>
<dbReference type="PANTHER" id="PTHR24559">
    <property type="entry name" value="TRANSPOSON TY3-I GAG-POL POLYPROTEIN"/>
    <property type="match status" value="1"/>
</dbReference>
<comment type="caution">
    <text evidence="1">The sequence shown here is derived from an EMBL/GenBank/DDBJ whole genome shotgun (WGS) entry which is preliminary data.</text>
</comment>
<sequence length="244" mass="28574">MTSIGTIVKEIIIPHSKGNIRLNPEFVVFEYAHFQGFLLGTDSQRMYGINTYNSKNSHITIGTNKEKKVSPNVYQMSTYDPLEELLHEFREAQLSTDLTSKQKLSLMKILRKNIPAFFIGEEPLQKIRGYDIELYLYLERPYPPMLGRPPCPASLKTRKEIETHINELLDMDFIRKIGNNYIVEITTPVLIIWNDGKYRLCEDFRSLNNYTKADRYPISRIPHTLDKLEKSQIYNRDVLYEVFS</sequence>
<accession>A0A9Q3ED18</accession>
<evidence type="ECO:0000313" key="2">
    <source>
        <dbReference type="Proteomes" id="UP000765509"/>
    </source>
</evidence>
<protein>
    <submittedName>
        <fullName evidence="1">Uncharacterized protein</fullName>
    </submittedName>
</protein>
<dbReference type="PANTHER" id="PTHR24559:SF450">
    <property type="entry name" value="RNA-DIRECTED DNA POLYMERASE HOMOLOG"/>
    <property type="match status" value="1"/>
</dbReference>
<dbReference type="InterPro" id="IPR053134">
    <property type="entry name" value="RNA-dir_DNA_polymerase"/>
</dbReference>